<feature type="transmembrane region" description="Helical" evidence="8">
    <location>
        <begin position="55"/>
        <end position="73"/>
    </location>
</feature>
<dbReference type="EMBL" id="JAATWM020000026">
    <property type="protein sequence ID" value="KAF9874427.1"/>
    <property type="molecule type" value="Genomic_DNA"/>
</dbReference>
<evidence type="ECO:0000313" key="10">
    <source>
        <dbReference type="EMBL" id="KAF9874427.1"/>
    </source>
</evidence>
<comment type="subcellular location">
    <subcellularLocation>
        <location evidence="1">Membrane</location>
        <topology evidence="1">Multi-pass membrane protein</topology>
    </subcellularLocation>
</comment>
<feature type="transmembrane region" description="Helical" evidence="8">
    <location>
        <begin position="260"/>
        <end position="283"/>
    </location>
</feature>
<feature type="transmembrane region" description="Helical" evidence="8">
    <location>
        <begin position="94"/>
        <end position="113"/>
    </location>
</feature>
<evidence type="ECO:0000256" key="4">
    <source>
        <dbReference type="ARBA" id="ARBA00022989"/>
    </source>
</evidence>
<evidence type="ECO:0000256" key="6">
    <source>
        <dbReference type="ARBA" id="ARBA00023180"/>
    </source>
</evidence>
<dbReference type="GeneID" id="62163779"/>
<evidence type="ECO:0000256" key="2">
    <source>
        <dbReference type="ARBA" id="ARBA00022448"/>
    </source>
</evidence>
<dbReference type="InterPro" id="IPR011701">
    <property type="entry name" value="MFS"/>
</dbReference>
<evidence type="ECO:0000313" key="11">
    <source>
        <dbReference type="Proteomes" id="UP000781932"/>
    </source>
</evidence>
<dbReference type="PANTHER" id="PTHR23501:SF187">
    <property type="entry name" value="MAJOR FACILITATOR SUPERFAMILY (MFS) PROFILE DOMAIN-CONTAINING PROTEIN"/>
    <property type="match status" value="1"/>
</dbReference>
<dbReference type="PROSITE" id="PS50850">
    <property type="entry name" value="MFS"/>
    <property type="match status" value="1"/>
</dbReference>
<feature type="transmembrane region" description="Helical" evidence="8">
    <location>
        <begin position="195"/>
        <end position="214"/>
    </location>
</feature>
<dbReference type="OrthoDB" id="10021397at2759"/>
<feature type="compositionally biased region" description="Basic and acidic residues" evidence="7">
    <location>
        <begin position="557"/>
        <end position="569"/>
    </location>
</feature>
<dbReference type="Gene3D" id="1.20.1720.10">
    <property type="entry name" value="Multidrug resistance protein D"/>
    <property type="match status" value="1"/>
</dbReference>
<dbReference type="InterPro" id="IPR020846">
    <property type="entry name" value="MFS_dom"/>
</dbReference>
<evidence type="ECO:0000256" key="3">
    <source>
        <dbReference type="ARBA" id="ARBA00022692"/>
    </source>
</evidence>
<organism evidence="10 11">
    <name type="scientific">Colletotrichum karsti</name>
    <dbReference type="NCBI Taxonomy" id="1095194"/>
    <lineage>
        <taxon>Eukaryota</taxon>
        <taxon>Fungi</taxon>
        <taxon>Dikarya</taxon>
        <taxon>Ascomycota</taxon>
        <taxon>Pezizomycotina</taxon>
        <taxon>Sordariomycetes</taxon>
        <taxon>Hypocreomycetidae</taxon>
        <taxon>Glomerellales</taxon>
        <taxon>Glomerellaceae</taxon>
        <taxon>Colletotrichum</taxon>
        <taxon>Colletotrichum boninense species complex</taxon>
    </lineage>
</organism>
<dbReference type="AlphaFoldDB" id="A0A9P6LJB8"/>
<dbReference type="Proteomes" id="UP000781932">
    <property type="component" value="Unassembled WGS sequence"/>
</dbReference>
<keyword evidence="6" id="KW-0325">Glycoprotein</keyword>
<evidence type="ECO:0000259" key="9">
    <source>
        <dbReference type="PROSITE" id="PS50850"/>
    </source>
</evidence>
<feature type="transmembrane region" description="Helical" evidence="8">
    <location>
        <begin position="304"/>
        <end position="328"/>
    </location>
</feature>
<feature type="transmembrane region" description="Helical" evidence="8">
    <location>
        <begin position="125"/>
        <end position="152"/>
    </location>
</feature>
<dbReference type="RefSeq" id="XP_038743888.1">
    <property type="nucleotide sequence ID" value="XM_038890705.1"/>
</dbReference>
<keyword evidence="3 8" id="KW-0812">Transmembrane</keyword>
<feature type="domain" description="Major facilitator superfamily (MFS) profile" evidence="9">
    <location>
        <begin position="1"/>
        <end position="533"/>
    </location>
</feature>
<gene>
    <name evidence="10" type="ORF">CkaCkLH20_07990</name>
</gene>
<dbReference type="InterPro" id="IPR036259">
    <property type="entry name" value="MFS_trans_sf"/>
</dbReference>
<feature type="transmembrane region" description="Helical" evidence="8">
    <location>
        <begin position="394"/>
        <end position="416"/>
    </location>
</feature>
<feature type="transmembrane region" description="Helical" evidence="8">
    <location>
        <begin position="369"/>
        <end position="388"/>
    </location>
</feature>
<name>A0A9P6LJB8_9PEZI</name>
<evidence type="ECO:0000256" key="1">
    <source>
        <dbReference type="ARBA" id="ARBA00004141"/>
    </source>
</evidence>
<dbReference type="SUPFAM" id="SSF103473">
    <property type="entry name" value="MFS general substrate transporter"/>
    <property type="match status" value="1"/>
</dbReference>
<evidence type="ECO:0000256" key="8">
    <source>
        <dbReference type="SAM" id="Phobius"/>
    </source>
</evidence>
<reference evidence="10" key="1">
    <citation type="submission" date="2020-03" db="EMBL/GenBank/DDBJ databases">
        <authorList>
            <person name="He L."/>
        </authorList>
    </citation>
    <scope>NUCLEOTIDE SEQUENCE</scope>
    <source>
        <strain evidence="10">CkLH20</strain>
    </source>
</reference>
<feature type="region of interest" description="Disordered" evidence="7">
    <location>
        <begin position="554"/>
        <end position="611"/>
    </location>
</feature>
<accession>A0A9P6LJB8</accession>
<protein>
    <recommendedName>
        <fullName evidence="9">Major facilitator superfamily (MFS) profile domain-containing protein</fullName>
    </recommendedName>
</protein>
<evidence type="ECO:0000256" key="5">
    <source>
        <dbReference type="ARBA" id="ARBA00023136"/>
    </source>
</evidence>
<sequence>MEPPADATTTVIGKDARQHTAALTDDSPNLDVISKEVHESDDVAVASAKSYKKDYRFWAILFALCITSLLASLENTVVVTSLPTIVEKLNFGSSYVWVANAFFLTSASVQPLFGQLSNLFGRRYLTIFIVALFTLGSGGAGSGGINMIIDVIISDLVPLRDRGYYMAIILATYGIGTAIGPIVGGIIVQTTSWRWVFYINLPVGGLSMVLLYLFLHVKWDRTSTFREKIRRIDFIGNSILIASTVSVLIALTWAGSVHPWSSYHVLLPLILGLLGLIGFCLFERSGLAPEPVMPLRLFGNRTSAVVYGTTFLNSAMLYWAFFFLPLYFQAVKLSTPGRSGVQLLPVTLISIPGAAISAVVLARWGRYKALHISGFALMTAGFGIWSVLNRDSGTAAWVLVQMVPAVGSGFLMNTLLPAFQAGLEEKDQAAATASWSFIRSFGNIWGVAIPAAIFNTYVSKYAGRIDDAVAREVLSGGDAYASATKTFVESFPSPVRDQIIEVFTEALKRVFWICMAFGGLAFAVSFFEKEVKLRKELETDHGVCKVMKKYRVKKPSGPHERKGACDCRRRRDRQRSQSSSSVASLMSQSSPGTVASKITTPGDLNSTPGSLEPLPHEITTAFFAFVGDSPSPLTDVFSQSFIKTYLDTSIPVRAIVTTFGKVLLEYGRKVDLPIKQAAANALVAADRPKLNEFLDVLTSSECHDQHVTLLYGILLAYLETMVARSWLLYQGILRKLSDKIREQLKRERRRPHLYFDRGLLINFSLHAGYHALISFEDTFLVDVELYDPSPFADIDTATSHVRTNAAILHHYCRYVANFARLHHRATKWVRQARQVIADRQSMSEATVDELRQTLASFGLLQTGKEVVESSARVIDVMEMFRGSGDDNDEDIDGSDFGYMRAPLYHFALMGLTRTFWDPTWKLIDNDLPNMHDMPNLEAHALFVLERLEQRIPLLGLESWSYLVIMMGVAMEVRMPEYQKRVEALVKSVAEKGFACAESMLGDMKLLWGVDYALQHDISIGPSS</sequence>
<reference evidence="10" key="2">
    <citation type="submission" date="2020-11" db="EMBL/GenBank/DDBJ databases">
        <title>Whole genome sequencing of Colletotrichum sp.</title>
        <authorList>
            <person name="Li H."/>
        </authorList>
    </citation>
    <scope>NUCLEOTIDE SEQUENCE</scope>
    <source>
        <strain evidence="10">CkLH20</strain>
    </source>
</reference>
<dbReference type="GO" id="GO:0005886">
    <property type="term" value="C:plasma membrane"/>
    <property type="evidence" value="ECO:0007669"/>
    <property type="project" value="TreeGrafter"/>
</dbReference>
<dbReference type="Pfam" id="PF07690">
    <property type="entry name" value="MFS_1"/>
    <property type="match status" value="1"/>
</dbReference>
<keyword evidence="2" id="KW-0813">Transport</keyword>
<evidence type="ECO:0000256" key="7">
    <source>
        <dbReference type="SAM" id="MobiDB-lite"/>
    </source>
</evidence>
<feature type="transmembrane region" description="Helical" evidence="8">
    <location>
        <begin position="164"/>
        <end position="189"/>
    </location>
</feature>
<feature type="transmembrane region" description="Helical" evidence="8">
    <location>
        <begin position="234"/>
        <end position="254"/>
    </location>
</feature>
<proteinExistence type="predicted"/>
<keyword evidence="5 8" id="KW-0472">Membrane</keyword>
<keyword evidence="4 8" id="KW-1133">Transmembrane helix</keyword>
<dbReference type="PANTHER" id="PTHR23501">
    <property type="entry name" value="MAJOR FACILITATOR SUPERFAMILY"/>
    <property type="match status" value="1"/>
</dbReference>
<dbReference type="Gene3D" id="1.20.1250.20">
    <property type="entry name" value="MFS general substrate transporter like domains"/>
    <property type="match status" value="1"/>
</dbReference>
<dbReference type="GO" id="GO:0022857">
    <property type="term" value="F:transmembrane transporter activity"/>
    <property type="evidence" value="ECO:0007669"/>
    <property type="project" value="InterPro"/>
</dbReference>
<feature type="compositionally biased region" description="Low complexity" evidence="7">
    <location>
        <begin position="576"/>
        <end position="590"/>
    </location>
</feature>
<keyword evidence="11" id="KW-1185">Reference proteome</keyword>
<feature type="transmembrane region" description="Helical" evidence="8">
    <location>
        <begin position="340"/>
        <end position="362"/>
    </location>
</feature>
<comment type="caution">
    <text evidence="10">The sequence shown here is derived from an EMBL/GenBank/DDBJ whole genome shotgun (WGS) entry which is preliminary data.</text>
</comment>
<feature type="compositionally biased region" description="Polar residues" evidence="7">
    <location>
        <begin position="591"/>
        <end position="609"/>
    </location>
</feature>
<feature type="transmembrane region" description="Helical" evidence="8">
    <location>
        <begin position="510"/>
        <end position="527"/>
    </location>
</feature>